<name>A0ABC8J0S2_ERUVS</name>
<feature type="region of interest" description="Disordered" evidence="1">
    <location>
        <begin position="1"/>
        <end position="27"/>
    </location>
</feature>
<evidence type="ECO:0000256" key="1">
    <source>
        <dbReference type="SAM" id="MobiDB-lite"/>
    </source>
</evidence>
<dbReference type="EMBL" id="CAKOAT010052599">
    <property type="protein sequence ID" value="CAH8298238.1"/>
    <property type="molecule type" value="Genomic_DNA"/>
</dbReference>
<reference evidence="2 3" key="1">
    <citation type="submission" date="2022-03" db="EMBL/GenBank/DDBJ databases">
        <authorList>
            <person name="Macdonald S."/>
            <person name="Ahmed S."/>
            <person name="Newling K."/>
        </authorList>
    </citation>
    <scope>NUCLEOTIDE SEQUENCE [LARGE SCALE GENOMIC DNA]</scope>
</reference>
<evidence type="ECO:0000313" key="2">
    <source>
        <dbReference type="EMBL" id="CAH8298238.1"/>
    </source>
</evidence>
<gene>
    <name evidence="2" type="ORF">ERUC_LOCUS2328</name>
</gene>
<keyword evidence="3" id="KW-1185">Reference proteome</keyword>
<sequence length="102" mass="11181">MCGLHHPPTGGPAAGPHHQMYMGQKGQGMVPSQPMEYGYQLQFMPGVRSGAWPGQLYDALYSESNSTWFSCWIQAWCSLHEAALPASTTDNAAQWKIHGRCG</sequence>
<protein>
    <submittedName>
        <fullName evidence="2">Uncharacterized protein</fullName>
    </submittedName>
</protein>
<organism evidence="2 3">
    <name type="scientific">Eruca vesicaria subsp. sativa</name>
    <name type="common">Garden rocket</name>
    <name type="synonym">Eruca sativa</name>
    <dbReference type="NCBI Taxonomy" id="29727"/>
    <lineage>
        <taxon>Eukaryota</taxon>
        <taxon>Viridiplantae</taxon>
        <taxon>Streptophyta</taxon>
        <taxon>Embryophyta</taxon>
        <taxon>Tracheophyta</taxon>
        <taxon>Spermatophyta</taxon>
        <taxon>Magnoliopsida</taxon>
        <taxon>eudicotyledons</taxon>
        <taxon>Gunneridae</taxon>
        <taxon>Pentapetalae</taxon>
        <taxon>rosids</taxon>
        <taxon>malvids</taxon>
        <taxon>Brassicales</taxon>
        <taxon>Brassicaceae</taxon>
        <taxon>Brassiceae</taxon>
        <taxon>Eruca</taxon>
    </lineage>
</organism>
<evidence type="ECO:0000313" key="3">
    <source>
        <dbReference type="Proteomes" id="UP001642260"/>
    </source>
</evidence>
<comment type="caution">
    <text evidence="2">The sequence shown here is derived from an EMBL/GenBank/DDBJ whole genome shotgun (WGS) entry which is preliminary data.</text>
</comment>
<dbReference type="Proteomes" id="UP001642260">
    <property type="component" value="Unassembled WGS sequence"/>
</dbReference>
<proteinExistence type="predicted"/>
<dbReference type="AlphaFoldDB" id="A0ABC8J0S2"/>
<accession>A0ABC8J0S2</accession>